<dbReference type="GO" id="GO:0000731">
    <property type="term" value="P:DNA synthesis involved in DNA repair"/>
    <property type="evidence" value="ECO:0007669"/>
    <property type="project" value="TreeGrafter"/>
</dbReference>
<dbReference type="EMBL" id="AVCH01000217">
    <property type="protein sequence ID" value="KFN41605.1"/>
    <property type="molecule type" value="Genomic_DNA"/>
</dbReference>
<gene>
    <name evidence="9" type="primary">recF</name>
    <name evidence="11" type="ORF">N790_12355</name>
</gene>
<evidence type="ECO:0000313" key="12">
    <source>
        <dbReference type="Proteomes" id="UP000029392"/>
    </source>
</evidence>
<dbReference type="PATRIC" id="fig|1384054.3.peg.2757"/>
<dbReference type="SUPFAM" id="SSF52540">
    <property type="entry name" value="P-loop containing nucleoside triphosphate hydrolases"/>
    <property type="match status" value="1"/>
</dbReference>
<proteinExistence type="inferred from homology"/>
<keyword evidence="5 9" id="KW-0235">DNA replication</keyword>
<evidence type="ECO:0000259" key="10">
    <source>
        <dbReference type="Pfam" id="PF02463"/>
    </source>
</evidence>
<evidence type="ECO:0000256" key="6">
    <source>
        <dbReference type="ARBA" id="ARBA00022741"/>
    </source>
</evidence>
<comment type="caution">
    <text evidence="11">The sequence shown here is derived from an EMBL/GenBank/DDBJ whole genome shotgun (WGS) entry which is preliminary data.</text>
</comment>
<evidence type="ECO:0000256" key="4">
    <source>
        <dbReference type="ARBA" id="ARBA00022490"/>
    </source>
</evidence>
<evidence type="ECO:0000256" key="7">
    <source>
        <dbReference type="ARBA" id="ARBA00022840"/>
    </source>
</evidence>
<dbReference type="GO" id="GO:0005524">
    <property type="term" value="F:ATP binding"/>
    <property type="evidence" value="ECO:0007669"/>
    <property type="project" value="UniProtKB-UniRule"/>
</dbReference>
<accession>A0A091BAY8</accession>
<evidence type="ECO:0000256" key="8">
    <source>
        <dbReference type="ARBA" id="ARBA00023125"/>
    </source>
</evidence>
<comment type="similarity">
    <text evidence="2 9">Belongs to the RecF family.</text>
</comment>
<dbReference type="GO" id="GO:0003697">
    <property type="term" value="F:single-stranded DNA binding"/>
    <property type="evidence" value="ECO:0007669"/>
    <property type="project" value="UniProtKB-UniRule"/>
</dbReference>
<dbReference type="GO" id="GO:0006260">
    <property type="term" value="P:DNA replication"/>
    <property type="evidence" value="ECO:0007669"/>
    <property type="project" value="UniProtKB-UniRule"/>
</dbReference>
<dbReference type="PANTHER" id="PTHR32182">
    <property type="entry name" value="DNA REPLICATION AND REPAIR PROTEIN RECF"/>
    <property type="match status" value="1"/>
</dbReference>
<keyword evidence="9" id="KW-0742">SOS response</keyword>
<dbReference type="InterPro" id="IPR018078">
    <property type="entry name" value="DNA-binding_RecF_CS"/>
</dbReference>
<keyword evidence="4 9" id="KW-0963">Cytoplasm</keyword>
<dbReference type="InterPro" id="IPR001238">
    <property type="entry name" value="DNA-binding_RecF"/>
</dbReference>
<evidence type="ECO:0000256" key="1">
    <source>
        <dbReference type="ARBA" id="ARBA00004496"/>
    </source>
</evidence>
<comment type="function">
    <text evidence="9">The RecF protein is involved in DNA metabolism; it is required for DNA replication and normal SOS inducibility. RecF binds preferentially to single-stranded, linear DNA. It also seems to bind ATP.</text>
</comment>
<dbReference type="GO" id="GO:0009432">
    <property type="term" value="P:SOS response"/>
    <property type="evidence" value="ECO:0007669"/>
    <property type="project" value="UniProtKB-UniRule"/>
</dbReference>
<dbReference type="Proteomes" id="UP000029392">
    <property type="component" value="Unassembled WGS sequence"/>
</dbReference>
<sequence length="360" mass="39226">MRLTRLDIQNLRCLADVEFRPVPGLNLVTGGNGAGKTSLMEAVHLLGYGRSFRGRVRDGLIRSGQPALSVYAEWQDGQGRARRAGLRHTGGDWEARLDGAPAPSLTELCAELAVVSFEPGSHELIAGGSEHRRRFLDWALFHVEPEFLPVWRRYARALKQRNALLKRGPSPGALDPWDQELASAGEQLSSLRADYLARLEPVLAGTAGEFLPELGRAGLQFLPGWRRAEHPLADALLLARERDLVQGYTSVGPHRADWRVDYLGLPGREALSRGQEKLTALACVLAQARSFAADRGEWPLVCLDDLASELDQAHLRQALGSVLASGAQVLLTATEAPAILTGELLPAATFHVERGQLRTG</sequence>
<dbReference type="Gene3D" id="1.20.1050.90">
    <property type="entry name" value="RecF/RecN/SMC, N-terminal domain"/>
    <property type="match status" value="1"/>
</dbReference>
<keyword evidence="12" id="KW-1185">Reference proteome</keyword>
<name>A0A091BAY8_9GAMM</name>
<comment type="subcellular location">
    <subcellularLocation>
        <location evidence="1 9">Cytoplasm</location>
    </subcellularLocation>
</comment>
<evidence type="ECO:0000256" key="5">
    <source>
        <dbReference type="ARBA" id="ARBA00022705"/>
    </source>
</evidence>
<dbReference type="InterPro" id="IPR003395">
    <property type="entry name" value="RecF/RecN/SMC_N"/>
</dbReference>
<dbReference type="NCBIfam" id="TIGR00611">
    <property type="entry name" value="recf"/>
    <property type="match status" value="1"/>
</dbReference>
<dbReference type="AlphaFoldDB" id="A0A091BAY8"/>
<evidence type="ECO:0000256" key="3">
    <source>
        <dbReference type="ARBA" id="ARBA00020170"/>
    </source>
</evidence>
<keyword evidence="8 9" id="KW-0238">DNA-binding</keyword>
<dbReference type="PROSITE" id="PS00617">
    <property type="entry name" value="RECF_1"/>
    <property type="match status" value="1"/>
</dbReference>
<dbReference type="InterPro" id="IPR042174">
    <property type="entry name" value="RecF_2"/>
</dbReference>
<dbReference type="Pfam" id="PF02463">
    <property type="entry name" value="SMC_N"/>
    <property type="match status" value="1"/>
</dbReference>
<keyword evidence="9" id="KW-0234">DNA repair</keyword>
<evidence type="ECO:0000256" key="9">
    <source>
        <dbReference type="HAMAP-Rule" id="MF_00365"/>
    </source>
</evidence>
<dbReference type="InterPro" id="IPR027417">
    <property type="entry name" value="P-loop_NTPase"/>
</dbReference>
<evidence type="ECO:0000313" key="11">
    <source>
        <dbReference type="EMBL" id="KFN41605.1"/>
    </source>
</evidence>
<dbReference type="RefSeq" id="WP_043805466.1">
    <property type="nucleotide sequence ID" value="NZ_AVCH01000217.1"/>
</dbReference>
<dbReference type="PANTHER" id="PTHR32182:SF0">
    <property type="entry name" value="DNA REPLICATION AND REPAIR PROTEIN RECF"/>
    <property type="match status" value="1"/>
</dbReference>
<dbReference type="STRING" id="1384054.N790_12355"/>
<keyword evidence="6 9" id="KW-0547">Nucleotide-binding</keyword>
<dbReference type="HAMAP" id="MF_00365">
    <property type="entry name" value="RecF"/>
    <property type="match status" value="1"/>
</dbReference>
<feature type="domain" description="RecF/RecN/SMC N-terminal" evidence="10">
    <location>
        <begin position="3"/>
        <end position="337"/>
    </location>
</feature>
<dbReference type="GO" id="GO:0005737">
    <property type="term" value="C:cytoplasm"/>
    <property type="evidence" value="ECO:0007669"/>
    <property type="project" value="UniProtKB-SubCell"/>
</dbReference>
<keyword evidence="9" id="KW-0227">DNA damage</keyword>
<dbReference type="GO" id="GO:0006302">
    <property type="term" value="P:double-strand break repair"/>
    <property type="evidence" value="ECO:0007669"/>
    <property type="project" value="TreeGrafter"/>
</dbReference>
<organism evidence="11 12">
    <name type="scientific">Arenimonas malthae CC-JY-1</name>
    <dbReference type="NCBI Taxonomy" id="1384054"/>
    <lineage>
        <taxon>Bacteria</taxon>
        <taxon>Pseudomonadati</taxon>
        <taxon>Pseudomonadota</taxon>
        <taxon>Gammaproteobacteria</taxon>
        <taxon>Lysobacterales</taxon>
        <taxon>Lysobacteraceae</taxon>
        <taxon>Arenimonas</taxon>
    </lineage>
</organism>
<evidence type="ECO:0000256" key="2">
    <source>
        <dbReference type="ARBA" id="ARBA00008016"/>
    </source>
</evidence>
<dbReference type="OrthoDB" id="9803889at2"/>
<feature type="binding site" evidence="9">
    <location>
        <begin position="30"/>
        <end position="37"/>
    </location>
    <ligand>
        <name>ATP</name>
        <dbReference type="ChEBI" id="CHEBI:30616"/>
    </ligand>
</feature>
<protein>
    <recommendedName>
        <fullName evidence="3 9">DNA replication and repair protein RecF</fullName>
    </recommendedName>
</protein>
<keyword evidence="7 9" id="KW-0067">ATP-binding</keyword>
<dbReference type="Gene3D" id="3.40.50.300">
    <property type="entry name" value="P-loop containing nucleotide triphosphate hydrolases"/>
    <property type="match status" value="1"/>
</dbReference>
<reference evidence="11 12" key="1">
    <citation type="submission" date="2013-09" db="EMBL/GenBank/DDBJ databases">
        <title>Genome sequencing of Arenimonas malthae.</title>
        <authorList>
            <person name="Chen F."/>
            <person name="Wang G."/>
        </authorList>
    </citation>
    <scope>NUCLEOTIDE SEQUENCE [LARGE SCALE GENOMIC DNA]</scope>
    <source>
        <strain evidence="11 12">CC-JY-1</strain>
    </source>
</reference>
<dbReference type="eggNOG" id="COG1195">
    <property type="taxonomic scope" value="Bacteria"/>
</dbReference>